<accession>F8N9M1</accession>
<reference evidence="3" key="1">
    <citation type="journal article" date="2011" name="Stand. Genomic Sci.">
        <title>Non-contiguous finished genome sequence of the opportunistic oral pathogen Prevotella multisaccharivorax type strain (PPPA20).</title>
        <authorList>
            <person name="Pati A."/>
            <person name="Gronow S."/>
            <person name="Lu M."/>
            <person name="Lapidus A."/>
            <person name="Nolan M."/>
            <person name="Lucas S."/>
            <person name="Hammon N."/>
            <person name="Deshpande S."/>
            <person name="Cheng J.F."/>
            <person name="Tapia R."/>
            <person name="Han C."/>
            <person name="Goodwin L."/>
            <person name="Pitluck S."/>
            <person name="Liolios K."/>
            <person name="Pagani I."/>
            <person name="Mavromatis K."/>
            <person name="Mikhailova N."/>
            <person name="Huntemann M."/>
            <person name="Chen A."/>
            <person name="Palaniappan K."/>
            <person name="Land M."/>
            <person name="Hauser L."/>
            <person name="Detter J.C."/>
            <person name="Brambilla E.M."/>
            <person name="Rohde M."/>
            <person name="Goker M."/>
            <person name="Woyke T."/>
            <person name="Bristow J."/>
            <person name="Eisen J.A."/>
            <person name="Markowitz V."/>
            <person name="Hugenholtz P."/>
            <person name="Kyrpides N.C."/>
            <person name="Klenk H.P."/>
            <person name="Ivanova N."/>
        </authorList>
    </citation>
    <scope>NUCLEOTIDE SEQUENCE [LARGE SCALE GENOMIC DNA]</scope>
    <source>
        <strain evidence="3">DSM 17128</strain>
    </source>
</reference>
<dbReference type="STRING" id="688246.Premu_1234"/>
<dbReference type="InterPro" id="IPR012334">
    <property type="entry name" value="Pectin_lyas_fold"/>
</dbReference>
<evidence type="ECO:0000256" key="1">
    <source>
        <dbReference type="SAM" id="MobiDB-lite"/>
    </source>
</evidence>
<dbReference type="HOGENOM" id="CLU_040643_0_0_10"/>
<dbReference type="eggNOG" id="ENOG502Z7PX">
    <property type="taxonomic scope" value="Bacteria"/>
</dbReference>
<proteinExistence type="predicted"/>
<feature type="compositionally biased region" description="Basic and acidic residues" evidence="1">
    <location>
        <begin position="445"/>
        <end position="470"/>
    </location>
</feature>
<evidence type="ECO:0000313" key="2">
    <source>
        <dbReference type="EMBL" id="EGN56663.1"/>
    </source>
</evidence>
<gene>
    <name evidence="2" type="ORF">Premu_1234</name>
</gene>
<dbReference type="InterPro" id="IPR011050">
    <property type="entry name" value="Pectin_lyase_fold/virulence"/>
</dbReference>
<feature type="region of interest" description="Disordered" evidence="1">
    <location>
        <begin position="435"/>
        <end position="470"/>
    </location>
</feature>
<sequence>MLSSLVVALLYGCADDSVFTASKTDQLSFSTDTLKLDTVFSNVPSSARSMWIYNKSGNGLLCDVRQENGGTSGFRVNVDGIYLGEANQWQVSQLELRNKDSLRIYVEVTLPTASQSAPQQKEDFLTFTLQNGTEQKICLNAWAWNAELLHGLTVTKDTTISSATPIVIYDGLKVDSGAVLSIAAGTTLYFHNNAGVSVYGRLLCQGVAGNNVVMRGDRIDRMLGDLPYDRTPGQWQGIRFFPSSFGNRLLHADIHGTFNGVVADSSDLDKEKILISHSTIHNCQGVGLKVSHADASIINSQITNTLGDCVSIDGGIVDINSSTIAQFYPFDSGRGVAFYADVSKDLRRLHVNNSLITGYADRVVDLTISDSLADWRFSHSILRMQEPVLADSTRFVDVVFENLKDTTTMGKSQFKLINIDKLIYDFHLKETSAAVDKADASTSPVDDHDGNVRDDKPDIGAYETDKHKAK</sequence>
<dbReference type="AlphaFoldDB" id="F8N9M1"/>
<name>F8N9M1_9BACT</name>
<dbReference type="InterPro" id="IPR059226">
    <property type="entry name" value="Choice_anch_Q_dom"/>
</dbReference>
<organism evidence="2 3">
    <name type="scientific">Hallella multisaccharivorax DSM 17128</name>
    <dbReference type="NCBI Taxonomy" id="688246"/>
    <lineage>
        <taxon>Bacteria</taxon>
        <taxon>Pseudomonadati</taxon>
        <taxon>Bacteroidota</taxon>
        <taxon>Bacteroidia</taxon>
        <taxon>Bacteroidales</taxon>
        <taxon>Prevotellaceae</taxon>
        <taxon>Hallella</taxon>
    </lineage>
</organism>
<keyword evidence="2" id="KW-0449">Lipoprotein</keyword>
<protein>
    <submittedName>
        <fullName evidence="2">Putative lipoprotein</fullName>
    </submittedName>
</protein>
<evidence type="ECO:0000313" key="3">
    <source>
        <dbReference type="Proteomes" id="UP000002772"/>
    </source>
</evidence>
<dbReference type="EMBL" id="GL945017">
    <property type="protein sequence ID" value="EGN56663.1"/>
    <property type="molecule type" value="Genomic_DNA"/>
</dbReference>
<dbReference type="Gene3D" id="2.160.20.10">
    <property type="entry name" value="Single-stranded right-handed beta-helix, Pectin lyase-like"/>
    <property type="match status" value="1"/>
</dbReference>
<dbReference type="NCBIfam" id="NF041518">
    <property type="entry name" value="choice_anch_Q"/>
    <property type="match status" value="1"/>
</dbReference>
<keyword evidence="3" id="KW-1185">Reference proteome</keyword>
<dbReference type="Proteomes" id="UP000002772">
    <property type="component" value="Unassembled WGS sequence"/>
</dbReference>
<dbReference type="SUPFAM" id="SSF51126">
    <property type="entry name" value="Pectin lyase-like"/>
    <property type="match status" value="1"/>
</dbReference>